<name>A0A6J4JM73_9SPHI</name>
<dbReference type="PROSITE" id="PS51257">
    <property type="entry name" value="PROKAR_LIPOPROTEIN"/>
    <property type="match status" value="1"/>
</dbReference>
<sequence length="293" mass="32520">MQKLLLLPALAGVLLTACQPSGKPAGEKIAATPAAPAPTDTLPAIPDSAATAAVEQMEELPSPAYEKQPLSVAERQRLLAEHDLANLWAMQQRKGAAVYNGFYGPDRYRIEMYFASVTRDSLRPDQLLVTGKSRYKKNITPFSGTITIDSLAALRVIKGPEDAGVDLGTDQSYLAQGRFTLREDSLAGAGQFEGKLMMDFSVSREGDLTFDYFLKTPTRFAGFLFEGEWRSYQTGQAKPVLWADNFFALAQGVLKDFNIGERDVEINPAYRHLGWDTYWSEEEWWNEPAPVLQ</sequence>
<protein>
    <recommendedName>
        <fullName evidence="2">Lipoprotein</fullName>
    </recommendedName>
</protein>
<reference evidence="1" key="1">
    <citation type="submission" date="2020-02" db="EMBL/GenBank/DDBJ databases">
        <authorList>
            <person name="Meier V. D."/>
        </authorList>
    </citation>
    <scope>NUCLEOTIDE SEQUENCE</scope>
    <source>
        <strain evidence="1">AVDCRST_MAG56</strain>
    </source>
</reference>
<evidence type="ECO:0000313" key="1">
    <source>
        <dbReference type="EMBL" id="CAA9282253.1"/>
    </source>
</evidence>
<gene>
    <name evidence="1" type="ORF">AVDCRST_MAG56-3824</name>
</gene>
<dbReference type="EMBL" id="CADCTQ010000323">
    <property type="protein sequence ID" value="CAA9282253.1"/>
    <property type="molecule type" value="Genomic_DNA"/>
</dbReference>
<evidence type="ECO:0008006" key="2">
    <source>
        <dbReference type="Google" id="ProtNLM"/>
    </source>
</evidence>
<accession>A0A6J4JM73</accession>
<organism evidence="1">
    <name type="scientific">uncultured Cytophagales bacterium</name>
    <dbReference type="NCBI Taxonomy" id="158755"/>
    <lineage>
        <taxon>Bacteria</taxon>
        <taxon>Pseudomonadati</taxon>
        <taxon>Bacteroidota</taxon>
        <taxon>Sphingobacteriia</taxon>
        <taxon>Sphingobacteriales</taxon>
        <taxon>environmental samples</taxon>
    </lineage>
</organism>
<dbReference type="AlphaFoldDB" id="A0A6J4JM73"/>
<proteinExistence type="predicted"/>